<reference evidence="1 2" key="1">
    <citation type="submission" date="2017-11" db="EMBL/GenBank/DDBJ databases">
        <title>The genome of Rhizophagus clarus HR1 reveals common genetic basis of auxotrophy among arbuscular mycorrhizal fungi.</title>
        <authorList>
            <person name="Kobayashi Y."/>
        </authorList>
    </citation>
    <scope>NUCLEOTIDE SEQUENCE [LARGE SCALE GENOMIC DNA]</scope>
    <source>
        <strain evidence="1 2">HR1</strain>
    </source>
</reference>
<evidence type="ECO:0000313" key="1">
    <source>
        <dbReference type="EMBL" id="GBB97072.1"/>
    </source>
</evidence>
<dbReference type="EMBL" id="BEXD01002123">
    <property type="protein sequence ID" value="GBB97072.1"/>
    <property type="molecule type" value="Genomic_DNA"/>
</dbReference>
<evidence type="ECO:0000313" key="2">
    <source>
        <dbReference type="Proteomes" id="UP000247702"/>
    </source>
</evidence>
<proteinExistence type="predicted"/>
<keyword evidence="2" id="KW-1185">Reference proteome</keyword>
<name>A0A2Z6R812_9GLOM</name>
<gene>
    <name evidence="1" type="ORF">RclHR1_29090001</name>
</gene>
<dbReference type="Proteomes" id="UP000247702">
    <property type="component" value="Unassembled WGS sequence"/>
</dbReference>
<comment type="caution">
    <text evidence="1">The sequence shown here is derived from an EMBL/GenBank/DDBJ whole genome shotgun (WGS) entry which is preliminary data.</text>
</comment>
<protein>
    <submittedName>
        <fullName evidence="1">Uncharacterized protein</fullName>
    </submittedName>
</protein>
<accession>A0A2Z6R812</accession>
<sequence>MRIFLQTSRETKSEFFGKCGWTLHSVLVYQKIKLNIEMFDHWSDDTKQDAWFTASSLHAIIENLEHKPKWITIISDNGPHYHNTQLMIILSYWYDWYNIEVRRWIFLEAGEAKISIDFYYAQISQAIKCYVKFECNITDGKDIQKVIQNISGTCILQLTPDQKSVSSVDLNLVDLTNKENIQRNIMWALKEKQTTNQRKMVKRIKPEIKVLMEIIFLNGNIDKRKKMITQEMYDNLTERALQGEIEESDISKVVTIQNWIANYTRTFKASASLRALEEAETLRNT</sequence>
<dbReference type="AlphaFoldDB" id="A0A2Z6R812"/>
<organism evidence="1 2">
    <name type="scientific">Rhizophagus clarus</name>
    <dbReference type="NCBI Taxonomy" id="94130"/>
    <lineage>
        <taxon>Eukaryota</taxon>
        <taxon>Fungi</taxon>
        <taxon>Fungi incertae sedis</taxon>
        <taxon>Mucoromycota</taxon>
        <taxon>Glomeromycotina</taxon>
        <taxon>Glomeromycetes</taxon>
        <taxon>Glomerales</taxon>
        <taxon>Glomeraceae</taxon>
        <taxon>Rhizophagus</taxon>
    </lineage>
</organism>
<dbReference type="STRING" id="94130.A0A2Z6R812"/>